<protein>
    <recommendedName>
        <fullName evidence="5">FecR family protein</fullName>
    </recommendedName>
</protein>
<dbReference type="Proteomes" id="UP001139971">
    <property type="component" value="Unassembled WGS sequence"/>
</dbReference>
<name>A0A9X3YFV7_9GAMM</name>
<dbReference type="EMBL" id="JAOVZO020000001">
    <property type="protein sequence ID" value="MDC8011152.1"/>
    <property type="molecule type" value="Genomic_DNA"/>
</dbReference>
<gene>
    <name evidence="3" type="ORF">OD750_001180</name>
</gene>
<feature type="compositionally biased region" description="Low complexity" evidence="1">
    <location>
        <begin position="805"/>
        <end position="834"/>
    </location>
</feature>
<feature type="region of interest" description="Disordered" evidence="1">
    <location>
        <begin position="477"/>
        <end position="872"/>
    </location>
</feature>
<dbReference type="AlphaFoldDB" id="A0A9X3YFV7"/>
<dbReference type="PANTHER" id="PTHR38731">
    <property type="entry name" value="LIPL45-RELATED LIPOPROTEIN-RELATED"/>
    <property type="match status" value="1"/>
</dbReference>
<feature type="chain" id="PRO_5040735776" description="FecR family protein" evidence="2">
    <location>
        <begin position="27"/>
        <end position="872"/>
    </location>
</feature>
<dbReference type="PANTHER" id="PTHR38731:SF3">
    <property type="entry name" value="BLL6125 PROTEIN"/>
    <property type="match status" value="1"/>
</dbReference>
<keyword evidence="4" id="KW-1185">Reference proteome</keyword>
<dbReference type="InterPro" id="IPR046535">
    <property type="entry name" value="DUF6600"/>
</dbReference>
<feature type="signal peptide" evidence="2">
    <location>
        <begin position="1"/>
        <end position="26"/>
    </location>
</feature>
<evidence type="ECO:0000256" key="2">
    <source>
        <dbReference type="SAM" id="SignalP"/>
    </source>
</evidence>
<keyword evidence="2" id="KW-0732">Signal</keyword>
<evidence type="ECO:0000313" key="3">
    <source>
        <dbReference type="EMBL" id="MDC8011152.1"/>
    </source>
</evidence>
<proteinExistence type="predicted"/>
<dbReference type="RefSeq" id="WP_263544568.1">
    <property type="nucleotide sequence ID" value="NZ_JAOVZO020000001.1"/>
</dbReference>
<feature type="compositionally biased region" description="Basic and acidic residues" evidence="1">
    <location>
        <begin position="576"/>
        <end position="804"/>
    </location>
</feature>
<sequence length="872" mass="100210">MFMLTRYAAWLSGALLAVAAIGVAHAEYVDPPSRVARLSYTRGDVSFSPGGESEWVNATRNRPLIRGDRLWAGRGALAELQAGNATFRVDEGTSLSIINLDDETAQVEITQGTLNLRVGRIYEGQIFEVDTPTLAFVVSRPGEYRIDVDARENHTTVAVWDGGGEAYGDKANFRIREGEAIRFYDTRLTDYEAFDIPRPDEFDRFCSERNAAMERSASRRYVSEDLIGYSDLDEYGSWTTESDYGAVWYPTRVAADWAPYRDGHWIWQEPWGWTWVDDSAWGFAPFHYGRWAYVRNRWGWIPGPIASRPVYAPALVAFVGGHNWSVGITAGRPIGWFPLGPREIYVPPYRSSRGYFTSVNVTNTVINNTYITNIYNDYSRGRNVTGQINYFNRGVNGAVTAVSTDAFVNSRGVRGAQVRFDRDMAMRGETSQVATIAPVSRSVLGAGRAASNAPQREVFDRAVVARTAPPREIASFADRQQALQRTPGRALTPEVAETLPSRGRSAGAANAPQRVRVIDDNAARNARTLDAEPGSRGGPPPRSRAPDGASNPPGRVATDREAPPSRDRGNAPSRDMPTRDAPNRDAPSREAPNREAPVRGRDAQPTERDFTRPNVRERGEPTIRREPIREAPNQREAVQREAPVDRAPRDAAQREDAQRGREQMQRQQQAEREQAQRQRDDEQRGREQMQRQQQAEREQTQRQRDDEQRGREQMQRQQQEQREQVQRQRDDEQRGREQMQRQQQEQREQQAQREQVQRQREDEQRGREQMQRQQQEQREQVQRQREDEQRGREQMQRQQQEQREQQQAQREQMQRQQEAQQAQRQQQAQQVQQQREARQREAPQQQQRDQAPQRGRGNRDDGDDRKKEDDRR</sequence>
<evidence type="ECO:0008006" key="5">
    <source>
        <dbReference type="Google" id="ProtNLM"/>
    </source>
</evidence>
<evidence type="ECO:0000313" key="4">
    <source>
        <dbReference type="Proteomes" id="UP001139971"/>
    </source>
</evidence>
<feature type="compositionally biased region" description="Basic and acidic residues" evidence="1">
    <location>
        <begin position="516"/>
        <end position="530"/>
    </location>
</feature>
<reference evidence="3" key="1">
    <citation type="submission" date="2023-02" db="EMBL/GenBank/DDBJ databases">
        <title>Tahibacter soli sp. nov. isolated from soil.</title>
        <authorList>
            <person name="Baek J.H."/>
            <person name="Lee J.K."/>
            <person name="Choi D.G."/>
            <person name="Jeon C.O."/>
        </authorList>
    </citation>
    <scope>NUCLEOTIDE SEQUENCE</scope>
    <source>
        <strain evidence="3">BL</strain>
    </source>
</reference>
<feature type="compositionally biased region" description="Basic and acidic residues" evidence="1">
    <location>
        <begin position="857"/>
        <end position="872"/>
    </location>
</feature>
<comment type="caution">
    <text evidence="3">The sequence shown here is derived from an EMBL/GenBank/DDBJ whole genome shotgun (WGS) entry which is preliminary data.</text>
</comment>
<dbReference type="Pfam" id="PF20245">
    <property type="entry name" value="DUF6600"/>
    <property type="match status" value="1"/>
</dbReference>
<accession>A0A9X3YFV7</accession>
<feature type="compositionally biased region" description="Low complexity" evidence="1">
    <location>
        <begin position="842"/>
        <end position="855"/>
    </location>
</feature>
<evidence type="ECO:0000256" key="1">
    <source>
        <dbReference type="SAM" id="MobiDB-lite"/>
    </source>
</evidence>
<organism evidence="3 4">
    <name type="scientific">Tahibacter soli</name>
    <dbReference type="NCBI Taxonomy" id="2983605"/>
    <lineage>
        <taxon>Bacteria</taxon>
        <taxon>Pseudomonadati</taxon>
        <taxon>Pseudomonadota</taxon>
        <taxon>Gammaproteobacteria</taxon>
        <taxon>Lysobacterales</taxon>
        <taxon>Rhodanobacteraceae</taxon>
        <taxon>Tahibacter</taxon>
    </lineage>
</organism>
<feature type="compositionally biased region" description="Basic and acidic residues" evidence="1">
    <location>
        <begin position="557"/>
        <end position="569"/>
    </location>
</feature>